<dbReference type="KEGG" id="seo:STM14_3904"/>
<accession>A0A0F6B709</accession>
<reference evidence="1 2" key="1">
    <citation type="journal article" date="2010" name="J. Bacteriol.">
        <title>Short-term signatures of evolutionary change in the Salmonella enterica serovar typhimurium 14028 genome.</title>
        <authorList>
            <person name="Jarvik T."/>
            <person name="Smillie C."/>
            <person name="Groisman E.A."/>
            <person name="Ochman H."/>
        </authorList>
    </citation>
    <scope>NUCLEOTIDE SEQUENCE [LARGE SCALE GENOMIC DNA]</scope>
    <source>
        <strain evidence="2">14028s / SGSC 2262</strain>
    </source>
</reference>
<protein>
    <submittedName>
        <fullName evidence="1">Uncharacterized protein</fullName>
    </submittedName>
</protein>
<name>A0A0F6B709_SALT1</name>
<evidence type="ECO:0000313" key="1">
    <source>
        <dbReference type="EMBL" id="ACY90306.1"/>
    </source>
</evidence>
<dbReference type="HOGENOM" id="CLU_3199121_0_0_6"/>
<evidence type="ECO:0000313" key="2">
    <source>
        <dbReference type="Proteomes" id="UP000002695"/>
    </source>
</evidence>
<gene>
    <name evidence="1" type="ordered locus">STM14_3904</name>
</gene>
<keyword evidence="2" id="KW-1185">Reference proteome</keyword>
<dbReference type="Proteomes" id="UP000002695">
    <property type="component" value="Chromosome"/>
</dbReference>
<organism evidence="1 2">
    <name type="scientific">Salmonella typhimurium (strain 14028s / SGSC 2262)</name>
    <dbReference type="NCBI Taxonomy" id="588858"/>
    <lineage>
        <taxon>Bacteria</taxon>
        <taxon>Pseudomonadati</taxon>
        <taxon>Pseudomonadota</taxon>
        <taxon>Gammaproteobacteria</taxon>
        <taxon>Enterobacterales</taxon>
        <taxon>Enterobacteriaceae</taxon>
        <taxon>Salmonella</taxon>
    </lineage>
</organism>
<dbReference type="EMBL" id="CP001363">
    <property type="protein sequence ID" value="ACY90306.1"/>
    <property type="molecule type" value="Genomic_DNA"/>
</dbReference>
<dbReference type="AlphaFoldDB" id="A0A0F6B709"/>
<proteinExistence type="predicted"/>
<sequence>MACHTLLRAKGSNFIAGRSSLRCVQNHIRSPGSHKGMRQRIPLLL</sequence>